<evidence type="ECO:0000256" key="8">
    <source>
        <dbReference type="ARBA" id="ARBA00022989"/>
    </source>
</evidence>
<evidence type="ECO:0000256" key="2">
    <source>
        <dbReference type="ARBA" id="ARBA00008892"/>
    </source>
</evidence>
<evidence type="ECO:0000256" key="9">
    <source>
        <dbReference type="ARBA" id="ARBA00023065"/>
    </source>
</evidence>
<dbReference type="Pfam" id="PF00895">
    <property type="entry name" value="ATP-synt_8"/>
    <property type="match status" value="1"/>
</dbReference>
<evidence type="ECO:0000256" key="4">
    <source>
        <dbReference type="ARBA" id="ARBA00022448"/>
    </source>
</evidence>
<sequence length="54" mass="6647">MPQMSPLNWIILMLFFITIFLIFNIINFFNIKINTKKIKFDKVVLKKNINSWKW</sequence>
<evidence type="ECO:0000256" key="10">
    <source>
        <dbReference type="ARBA" id="ARBA00023128"/>
    </source>
</evidence>
<name>A0A7G5VU03_9HYME</name>
<dbReference type="EMBL" id="MT702984">
    <property type="protein sequence ID" value="QMX77170.1"/>
    <property type="molecule type" value="Genomic_DNA"/>
</dbReference>
<keyword evidence="8 13" id="KW-1133">Transmembrane helix</keyword>
<dbReference type="GO" id="GO:0045259">
    <property type="term" value="C:proton-transporting ATP synthase complex"/>
    <property type="evidence" value="ECO:0007669"/>
    <property type="project" value="UniProtKB-KW"/>
</dbReference>
<dbReference type="GO" id="GO:0031966">
    <property type="term" value="C:mitochondrial membrane"/>
    <property type="evidence" value="ECO:0007669"/>
    <property type="project" value="UniProtKB-SubCell"/>
</dbReference>
<dbReference type="InterPro" id="IPR001421">
    <property type="entry name" value="ATP8_metazoa"/>
</dbReference>
<keyword evidence="9 12" id="KW-0406">Ion transport</keyword>
<protein>
    <recommendedName>
        <fullName evidence="12">ATP synthase complex subunit 8</fullName>
    </recommendedName>
</protein>
<comment type="similarity">
    <text evidence="2 12">Belongs to the ATPase protein 8 family.</text>
</comment>
<dbReference type="GO" id="GO:0015078">
    <property type="term" value="F:proton transmembrane transporter activity"/>
    <property type="evidence" value="ECO:0007669"/>
    <property type="project" value="InterPro"/>
</dbReference>
<dbReference type="AlphaFoldDB" id="A0A7G5VU03"/>
<evidence type="ECO:0000256" key="1">
    <source>
        <dbReference type="ARBA" id="ARBA00004304"/>
    </source>
</evidence>
<evidence type="ECO:0000313" key="14">
    <source>
        <dbReference type="EMBL" id="QMX77170.1"/>
    </source>
</evidence>
<geneLocation type="mitochondrion" evidence="14"/>
<keyword evidence="10 12" id="KW-0496">Mitochondrion</keyword>
<evidence type="ECO:0000256" key="5">
    <source>
        <dbReference type="ARBA" id="ARBA00022547"/>
    </source>
</evidence>
<keyword evidence="5 12" id="KW-0138">CF(0)</keyword>
<keyword evidence="6 12" id="KW-0812">Transmembrane</keyword>
<accession>A0A7G5VU03</accession>
<keyword evidence="7 12" id="KW-0375">Hydrogen ion transport</keyword>
<proteinExistence type="inferred from homology"/>
<evidence type="ECO:0000256" key="13">
    <source>
        <dbReference type="SAM" id="Phobius"/>
    </source>
</evidence>
<reference evidence="14" key="1">
    <citation type="submission" date="2020-07" db="EMBL/GenBank/DDBJ databases">
        <title>Nearly complete mitochondrial genome of Colochela zhongi Wei, 2015 (Hymenoptera: Tenthredinidae) and phylogenetic analysis.</title>
        <authorList>
            <person name="Niu G."/>
            <person name="Wu D."/>
            <person name="Wei M."/>
        </authorList>
    </citation>
    <scope>NUCLEOTIDE SEQUENCE</scope>
</reference>
<evidence type="ECO:0000256" key="12">
    <source>
        <dbReference type="RuleBase" id="RU003661"/>
    </source>
</evidence>
<comment type="subunit">
    <text evidence="3">F-type ATPases have 2 components, CF(1) - the catalytic core - and CF(0) - the membrane proton channel.</text>
</comment>
<keyword evidence="11 13" id="KW-0472">Membrane</keyword>
<evidence type="ECO:0000256" key="11">
    <source>
        <dbReference type="ARBA" id="ARBA00023136"/>
    </source>
</evidence>
<dbReference type="GO" id="GO:0015986">
    <property type="term" value="P:proton motive force-driven ATP synthesis"/>
    <property type="evidence" value="ECO:0007669"/>
    <property type="project" value="InterPro"/>
</dbReference>
<evidence type="ECO:0000256" key="3">
    <source>
        <dbReference type="ARBA" id="ARBA00011291"/>
    </source>
</evidence>
<organism evidence="14">
    <name type="scientific">Colochela zhongi</name>
    <dbReference type="NCBI Taxonomy" id="2675636"/>
    <lineage>
        <taxon>Eukaryota</taxon>
        <taxon>Metazoa</taxon>
        <taxon>Ecdysozoa</taxon>
        <taxon>Arthropoda</taxon>
        <taxon>Hexapoda</taxon>
        <taxon>Insecta</taxon>
        <taxon>Pterygota</taxon>
        <taxon>Neoptera</taxon>
        <taxon>Endopterygota</taxon>
        <taxon>Hymenoptera</taxon>
        <taxon>Tenthredinoidea</taxon>
        <taxon>Tenthredinidae</taxon>
        <taxon>Tenthredininae</taxon>
        <taxon>Colochela</taxon>
    </lineage>
</organism>
<keyword evidence="4 12" id="KW-0813">Transport</keyword>
<evidence type="ECO:0000256" key="6">
    <source>
        <dbReference type="ARBA" id="ARBA00022692"/>
    </source>
</evidence>
<comment type="subcellular location">
    <subcellularLocation>
        <location evidence="1 12">Mitochondrion membrane</location>
        <topology evidence="1 12">Single-pass membrane protein</topology>
    </subcellularLocation>
</comment>
<evidence type="ECO:0000256" key="7">
    <source>
        <dbReference type="ARBA" id="ARBA00022781"/>
    </source>
</evidence>
<gene>
    <name evidence="14" type="primary">ATP8</name>
</gene>
<feature type="transmembrane region" description="Helical" evidence="13">
    <location>
        <begin position="6"/>
        <end position="29"/>
    </location>
</feature>